<name>A0A0T5VU13_9SPHI</name>
<proteinExistence type="predicted"/>
<evidence type="ECO:0000313" key="2">
    <source>
        <dbReference type="Proteomes" id="UP000051950"/>
    </source>
</evidence>
<protein>
    <recommendedName>
        <fullName evidence="3">MafI family immunity protein</fullName>
    </recommendedName>
</protein>
<reference evidence="1 2" key="1">
    <citation type="submission" date="2015-11" db="EMBL/GenBank/DDBJ databases">
        <title>Sequence of Pedobacter ginsenosidimutans.</title>
        <authorList>
            <person name="Carson E."/>
            <person name="Keyser V."/>
            <person name="Newman J."/>
            <person name="Miller J."/>
        </authorList>
    </citation>
    <scope>NUCLEOTIDE SEQUENCE [LARGE SCALE GENOMIC DNA]</scope>
    <source>
        <strain evidence="1 2">KACC 14530</strain>
    </source>
</reference>
<accession>A0A0T5VU13</accession>
<dbReference type="OrthoDB" id="886877at2"/>
<gene>
    <name evidence="1" type="ORF">ASU31_06055</name>
</gene>
<sequence>MKKKLAALIEGAKILGLPQRDLDSTNDFLINHEYGLCYDTVITQLYEYDIEIDNKIYSLISKIAKDLSLSEDDYLFMKDLVRV</sequence>
<evidence type="ECO:0000313" key="1">
    <source>
        <dbReference type="EMBL" id="KRT17231.1"/>
    </source>
</evidence>
<dbReference type="STRING" id="687842.ASU31_06055"/>
<dbReference type="AlphaFoldDB" id="A0A0T5VU13"/>
<organism evidence="1 2">
    <name type="scientific">Pedobacter ginsenosidimutans</name>
    <dbReference type="NCBI Taxonomy" id="687842"/>
    <lineage>
        <taxon>Bacteria</taxon>
        <taxon>Pseudomonadati</taxon>
        <taxon>Bacteroidota</taxon>
        <taxon>Sphingobacteriia</taxon>
        <taxon>Sphingobacteriales</taxon>
        <taxon>Sphingobacteriaceae</taxon>
        <taxon>Pedobacter</taxon>
    </lineage>
</organism>
<evidence type="ECO:0008006" key="3">
    <source>
        <dbReference type="Google" id="ProtNLM"/>
    </source>
</evidence>
<dbReference type="RefSeq" id="WP_057931466.1">
    <property type="nucleotide sequence ID" value="NZ_LMZQ01000003.1"/>
</dbReference>
<dbReference type="EMBL" id="LMZQ01000003">
    <property type="protein sequence ID" value="KRT17231.1"/>
    <property type="molecule type" value="Genomic_DNA"/>
</dbReference>
<dbReference type="InterPro" id="IPR047880">
    <property type="entry name" value="MafI-like"/>
</dbReference>
<comment type="caution">
    <text evidence="1">The sequence shown here is derived from an EMBL/GenBank/DDBJ whole genome shotgun (WGS) entry which is preliminary data.</text>
</comment>
<keyword evidence="2" id="KW-1185">Reference proteome</keyword>
<dbReference type="Proteomes" id="UP000051950">
    <property type="component" value="Unassembled WGS sequence"/>
</dbReference>
<dbReference type="NCBIfam" id="NF033691">
    <property type="entry name" value="immunity_MafI"/>
    <property type="match status" value="1"/>
</dbReference>